<dbReference type="Pfam" id="PF14472">
    <property type="entry name" value="DUF4429"/>
    <property type="match status" value="1"/>
</dbReference>
<organism evidence="2 3">
    <name type="scientific">Streptomyces mordarskii</name>
    <dbReference type="NCBI Taxonomy" id="1226758"/>
    <lineage>
        <taxon>Bacteria</taxon>
        <taxon>Bacillati</taxon>
        <taxon>Actinomycetota</taxon>
        <taxon>Actinomycetes</taxon>
        <taxon>Kitasatosporales</taxon>
        <taxon>Streptomycetaceae</taxon>
        <taxon>Streptomyces</taxon>
    </lineage>
</organism>
<name>A0ABN1ES96_9ACTN</name>
<dbReference type="Proteomes" id="UP001501576">
    <property type="component" value="Unassembled WGS sequence"/>
</dbReference>
<reference evidence="2 3" key="1">
    <citation type="journal article" date="2019" name="Int. J. Syst. Evol. Microbiol.">
        <title>The Global Catalogue of Microorganisms (GCM) 10K type strain sequencing project: providing services to taxonomists for standard genome sequencing and annotation.</title>
        <authorList>
            <consortium name="The Broad Institute Genomics Platform"/>
            <consortium name="The Broad Institute Genome Sequencing Center for Infectious Disease"/>
            <person name="Wu L."/>
            <person name="Ma J."/>
        </authorList>
    </citation>
    <scope>NUCLEOTIDE SEQUENCE [LARGE SCALE GENOMIC DNA]</scope>
    <source>
        <strain evidence="2 3">JCM 5052</strain>
    </source>
</reference>
<sequence length="78" mass="8644">MAEITQRDGAWSFDGEAIRIVPGRDRGVRAVRQALGELTVPLVALAGVAYEPGRESGRLRLRLREGADPLRRHGLVRR</sequence>
<evidence type="ECO:0000313" key="3">
    <source>
        <dbReference type="Proteomes" id="UP001501576"/>
    </source>
</evidence>
<accession>A0ABN1ES96</accession>
<feature type="domain" description="DUF4429" evidence="1">
    <location>
        <begin position="11"/>
        <end position="72"/>
    </location>
</feature>
<dbReference type="EMBL" id="BAAABZ010000089">
    <property type="protein sequence ID" value="GAA0572395.1"/>
    <property type="molecule type" value="Genomic_DNA"/>
</dbReference>
<dbReference type="InterPro" id="IPR027860">
    <property type="entry name" value="DUF4429"/>
</dbReference>
<protein>
    <recommendedName>
        <fullName evidence="1">DUF4429 domain-containing protein</fullName>
    </recommendedName>
</protein>
<comment type="caution">
    <text evidence="2">The sequence shown here is derived from an EMBL/GenBank/DDBJ whole genome shotgun (WGS) entry which is preliminary data.</text>
</comment>
<keyword evidence="3" id="KW-1185">Reference proteome</keyword>
<gene>
    <name evidence="2" type="ORF">GCM10010390_89460</name>
</gene>
<proteinExistence type="predicted"/>
<evidence type="ECO:0000259" key="1">
    <source>
        <dbReference type="Pfam" id="PF14472"/>
    </source>
</evidence>
<evidence type="ECO:0000313" key="2">
    <source>
        <dbReference type="EMBL" id="GAA0572395.1"/>
    </source>
</evidence>